<accession>A0A498M1Y7</accession>
<keyword evidence="1" id="KW-1133">Transmembrane helix</keyword>
<keyword evidence="1" id="KW-0812">Transmembrane</keyword>
<dbReference type="Proteomes" id="UP000290572">
    <property type="component" value="Unassembled WGS sequence"/>
</dbReference>
<gene>
    <name evidence="2" type="ORF">ROHU_009865</name>
</gene>
<keyword evidence="1" id="KW-0472">Membrane</keyword>
<protein>
    <submittedName>
        <fullName evidence="2">Pollen-specific leucine-rich repeat extensin 1 isoform X2</fullName>
    </submittedName>
</protein>
<organism evidence="2 3">
    <name type="scientific">Labeo rohita</name>
    <name type="common">Indian major carp</name>
    <name type="synonym">Cyprinus rohita</name>
    <dbReference type="NCBI Taxonomy" id="84645"/>
    <lineage>
        <taxon>Eukaryota</taxon>
        <taxon>Metazoa</taxon>
        <taxon>Chordata</taxon>
        <taxon>Craniata</taxon>
        <taxon>Vertebrata</taxon>
        <taxon>Euteleostomi</taxon>
        <taxon>Actinopterygii</taxon>
        <taxon>Neopterygii</taxon>
        <taxon>Teleostei</taxon>
        <taxon>Ostariophysi</taxon>
        <taxon>Cypriniformes</taxon>
        <taxon>Cyprinidae</taxon>
        <taxon>Labeoninae</taxon>
        <taxon>Labeonini</taxon>
        <taxon>Labeo</taxon>
    </lineage>
</organism>
<feature type="transmembrane region" description="Helical" evidence="1">
    <location>
        <begin position="175"/>
        <end position="195"/>
    </location>
</feature>
<evidence type="ECO:0000313" key="3">
    <source>
        <dbReference type="Proteomes" id="UP000290572"/>
    </source>
</evidence>
<evidence type="ECO:0000256" key="1">
    <source>
        <dbReference type="SAM" id="Phobius"/>
    </source>
</evidence>
<name>A0A498M1Y7_LABRO</name>
<evidence type="ECO:0000313" key="2">
    <source>
        <dbReference type="EMBL" id="RXN13104.1"/>
    </source>
</evidence>
<proteinExistence type="predicted"/>
<comment type="caution">
    <text evidence="2">The sequence shown here is derived from an EMBL/GenBank/DDBJ whole genome shotgun (WGS) entry which is preliminary data.</text>
</comment>
<sequence>MQLDEDEENEYVEYTGKTIQACDSLKSERPRLLEAEINPRMPAWVESDSEVLEEVWASEVVEVLGFEEEKDSKAIEGHLDEASQKKETDEHMIKMFCVTSPEGPKNETQHHVNVQKEPKSKRKVPLVLFIWGILKKIQKNHPPISTAEIECILYLSLDTVAGLVRKVWFDVHPNLFVGYVLVLSITMMVRLALVWRNKSTQSDSAKERQTSSEGTE</sequence>
<dbReference type="AlphaFoldDB" id="A0A498M1Y7"/>
<keyword evidence="3" id="KW-1185">Reference proteome</keyword>
<reference evidence="2 3" key="1">
    <citation type="submission" date="2018-03" db="EMBL/GenBank/DDBJ databases">
        <title>Draft genome sequence of Rohu Carp (Labeo rohita).</title>
        <authorList>
            <person name="Das P."/>
            <person name="Kushwaha B."/>
            <person name="Joshi C.G."/>
            <person name="Kumar D."/>
            <person name="Nagpure N.S."/>
            <person name="Sahoo L."/>
            <person name="Das S.P."/>
            <person name="Bit A."/>
            <person name="Patnaik S."/>
            <person name="Meher P.K."/>
            <person name="Jayasankar P."/>
            <person name="Koringa P.G."/>
            <person name="Patel N.V."/>
            <person name="Hinsu A.T."/>
            <person name="Kumar R."/>
            <person name="Pandey M."/>
            <person name="Agarwal S."/>
            <person name="Srivastava S."/>
            <person name="Singh M."/>
            <person name="Iquebal M.A."/>
            <person name="Jaiswal S."/>
            <person name="Angadi U.B."/>
            <person name="Kumar N."/>
            <person name="Raza M."/>
            <person name="Shah T.M."/>
            <person name="Rai A."/>
            <person name="Jena J.K."/>
        </authorList>
    </citation>
    <scope>NUCLEOTIDE SEQUENCE [LARGE SCALE GENOMIC DNA]</scope>
    <source>
        <strain evidence="2">DASCIFA01</strain>
        <tissue evidence="2">Testis</tissue>
    </source>
</reference>
<dbReference type="EMBL" id="QBIY01013002">
    <property type="protein sequence ID" value="RXN13104.1"/>
    <property type="molecule type" value="Genomic_DNA"/>
</dbReference>